<dbReference type="STRING" id="1051891.A0A0C3QU22"/>
<gene>
    <name evidence="10" type="ORF">M407DRAFT_241602</name>
</gene>
<dbReference type="AlphaFoldDB" id="A0A0C3QU22"/>
<evidence type="ECO:0000256" key="2">
    <source>
        <dbReference type="ARBA" id="ARBA00010208"/>
    </source>
</evidence>
<dbReference type="GO" id="GO:0000340">
    <property type="term" value="F:RNA 7-methylguanosine cap binding"/>
    <property type="evidence" value="ECO:0007669"/>
    <property type="project" value="TreeGrafter"/>
</dbReference>
<name>A0A0C3QU22_9AGAM</name>
<dbReference type="GO" id="GO:0000290">
    <property type="term" value="P:deadenylation-dependent decapping of nuclear-transcribed mRNA"/>
    <property type="evidence" value="ECO:0007669"/>
    <property type="project" value="InterPro"/>
</dbReference>
<evidence type="ECO:0000313" key="10">
    <source>
        <dbReference type="EMBL" id="KIO31829.1"/>
    </source>
</evidence>
<dbReference type="EMBL" id="KN822959">
    <property type="protein sequence ID" value="KIO31829.1"/>
    <property type="molecule type" value="Genomic_DNA"/>
</dbReference>
<keyword evidence="6" id="KW-0539">Nucleus</keyword>
<keyword evidence="11" id="KW-1185">Reference proteome</keyword>
<comment type="catalytic activity">
    <reaction evidence="9">
        <text>a 5'-end (N(7)-methyl 5'-triphosphoguanosine)-ribonucleoside in mRNA + H2O = N(7)-methyl-GMP + a 5'-end diphospho-ribonucleoside in mRNA + 2 H(+)</text>
        <dbReference type="Rhea" id="RHEA:65388"/>
        <dbReference type="Rhea" id="RHEA-COMP:17165"/>
        <dbReference type="Rhea" id="RHEA-COMP:17167"/>
        <dbReference type="ChEBI" id="CHEBI:15377"/>
        <dbReference type="ChEBI" id="CHEBI:15378"/>
        <dbReference type="ChEBI" id="CHEBI:58285"/>
        <dbReference type="ChEBI" id="CHEBI:156461"/>
        <dbReference type="ChEBI" id="CHEBI:167616"/>
        <dbReference type="EC" id="3.6.1.59"/>
    </reaction>
</comment>
<organism evidence="10 11">
    <name type="scientific">Tulasnella calospora MUT 4182</name>
    <dbReference type="NCBI Taxonomy" id="1051891"/>
    <lineage>
        <taxon>Eukaryota</taxon>
        <taxon>Fungi</taxon>
        <taxon>Dikarya</taxon>
        <taxon>Basidiomycota</taxon>
        <taxon>Agaricomycotina</taxon>
        <taxon>Agaricomycetes</taxon>
        <taxon>Cantharellales</taxon>
        <taxon>Tulasnellaceae</taxon>
        <taxon>Tulasnella</taxon>
    </lineage>
</organism>
<dbReference type="GO" id="GO:0000932">
    <property type="term" value="C:P-body"/>
    <property type="evidence" value="ECO:0007669"/>
    <property type="project" value="TreeGrafter"/>
</dbReference>
<accession>A0A0C3QU22</accession>
<evidence type="ECO:0000256" key="5">
    <source>
        <dbReference type="ARBA" id="ARBA00022801"/>
    </source>
</evidence>
<dbReference type="Pfam" id="PF11969">
    <property type="entry name" value="DcpS_C"/>
    <property type="match status" value="1"/>
</dbReference>
<evidence type="ECO:0000256" key="6">
    <source>
        <dbReference type="ARBA" id="ARBA00023242"/>
    </source>
</evidence>
<dbReference type="PANTHER" id="PTHR12978">
    <property type="entry name" value="HISTIDINE TRIAD HIT PROTEIN MEMBER"/>
    <property type="match status" value="1"/>
</dbReference>
<dbReference type="EC" id="3.6.1.59" evidence="3"/>
<evidence type="ECO:0000256" key="9">
    <source>
        <dbReference type="ARBA" id="ARBA00048222"/>
    </source>
</evidence>
<dbReference type="GO" id="GO:0005634">
    <property type="term" value="C:nucleus"/>
    <property type="evidence" value="ECO:0007669"/>
    <property type="project" value="UniProtKB-SubCell"/>
</dbReference>
<dbReference type="OrthoDB" id="10264956at2759"/>
<evidence type="ECO:0000256" key="7">
    <source>
        <dbReference type="ARBA" id="ARBA00029885"/>
    </source>
</evidence>
<evidence type="ECO:0000313" key="11">
    <source>
        <dbReference type="Proteomes" id="UP000054248"/>
    </source>
</evidence>
<evidence type="ECO:0000256" key="8">
    <source>
        <dbReference type="ARBA" id="ARBA00030609"/>
    </source>
</evidence>
<dbReference type="FunFam" id="3.30.428.10:FF:000006">
    <property type="entry name" value="m7GpppX diphosphatase"/>
    <property type="match status" value="1"/>
</dbReference>
<reference evidence="11" key="2">
    <citation type="submission" date="2015-01" db="EMBL/GenBank/DDBJ databases">
        <title>Evolutionary Origins and Diversification of the Mycorrhizal Mutualists.</title>
        <authorList>
            <consortium name="DOE Joint Genome Institute"/>
            <consortium name="Mycorrhizal Genomics Consortium"/>
            <person name="Kohler A."/>
            <person name="Kuo A."/>
            <person name="Nagy L.G."/>
            <person name="Floudas D."/>
            <person name="Copeland A."/>
            <person name="Barry K.W."/>
            <person name="Cichocki N."/>
            <person name="Veneault-Fourrey C."/>
            <person name="LaButti K."/>
            <person name="Lindquist E.A."/>
            <person name="Lipzen A."/>
            <person name="Lundell T."/>
            <person name="Morin E."/>
            <person name="Murat C."/>
            <person name="Riley R."/>
            <person name="Ohm R."/>
            <person name="Sun H."/>
            <person name="Tunlid A."/>
            <person name="Henrissat B."/>
            <person name="Grigoriev I.V."/>
            <person name="Hibbett D.S."/>
            <person name="Martin F."/>
        </authorList>
    </citation>
    <scope>NUCLEOTIDE SEQUENCE [LARGE SCALE GENOMIC DNA]</scope>
    <source>
        <strain evidence="11">MUT 4182</strain>
    </source>
</reference>
<dbReference type="GO" id="GO:0140932">
    <property type="term" value="F:5'-(N(7)-methyl 5'-triphosphoguanosine)-[mRNA] diphosphatase activity"/>
    <property type="evidence" value="ECO:0007669"/>
    <property type="project" value="UniProtKB-EC"/>
</dbReference>
<proteinExistence type="inferred from homology"/>
<dbReference type="SUPFAM" id="SSF54197">
    <property type="entry name" value="HIT-like"/>
    <property type="match status" value="1"/>
</dbReference>
<dbReference type="InterPro" id="IPR036265">
    <property type="entry name" value="HIT-like_sf"/>
</dbReference>
<dbReference type="Gene3D" id="3.30.428.10">
    <property type="entry name" value="HIT-like"/>
    <property type="match status" value="1"/>
</dbReference>
<comment type="subcellular location">
    <subcellularLocation>
        <location evidence="1">Nucleus</location>
    </subcellularLocation>
</comment>
<protein>
    <recommendedName>
        <fullName evidence="4">m7GpppX diphosphatase</fullName>
        <ecNumber evidence="3">3.6.1.59</ecNumber>
    </recommendedName>
    <alternativeName>
        <fullName evidence="8">Decapping scavenger enzyme</fullName>
    </alternativeName>
    <alternativeName>
        <fullName evidence="7">Scavenger mRNA-decapping enzyme DcpS</fullName>
    </alternativeName>
</protein>
<dbReference type="HOGENOM" id="CLU_041045_3_0_1"/>
<reference evidence="10 11" key="1">
    <citation type="submission" date="2014-04" db="EMBL/GenBank/DDBJ databases">
        <authorList>
            <consortium name="DOE Joint Genome Institute"/>
            <person name="Kuo A."/>
            <person name="Girlanda M."/>
            <person name="Perotto S."/>
            <person name="Kohler A."/>
            <person name="Nagy L.G."/>
            <person name="Floudas D."/>
            <person name="Copeland A."/>
            <person name="Barry K.W."/>
            <person name="Cichocki N."/>
            <person name="Veneault-Fourrey C."/>
            <person name="LaButti K."/>
            <person name="Lindquist E.A."/>
            <person name="Lipzen A."/>
            <person name="Lundell T."/>
            <person name="Morin E."/>
            <person name="Murat C."/>
            <person name="Sun H."/>
            <person name="Tunlid A."/>
            <person name="Henrissat B."/>
            <person name="Grigoriev I.V."/>
            <person name="Hibbett D.S."/>
            <person name="Martin F."/>
            <person name="Nordberg H.P."/>
            <person name="Cantor M.N."/>
            <person name="Hua S.X."/>
        </authorList>
    </citation>
    <scope>NUCLEOTIDE SEQUENCE [LARGE SCALE GENOMIC DNA]</scope>
    <source>
        <strain evidence="10 11">MUT 4182</strain>
    </source>
</reference>
<dbReference type="PANTHER" id="PTHR12978:SF0">
    <property type="entry name" value="M7GPPPX DIPHOSPHATASE"/>
    <property type="match status" value="1"/>
</dbReference>
<evidence type="ECO:0000256" key="4">
    <source>
        <dbReference type="ARBA" id="ARBA00015636"/>
    </source>
</evidence>
<sequence>MAWSFSPSAEHDPDIKVSIIANATPLHIAKKTRQKQFLIRETPKIYRTIVLPYITAIPPERTQWVLNILSHKTEVEKIIFEDPSPADGFIVLPDFKWDCTTISQLYLVALVHASDIKSLRDLRKCHISLLKSIRREVARVSMEKWGVGQDSLRLFIHYQPSYYHLHVHAITLEMEGWKGMSVAHAHLLDDVISLLETESEGVFERMTLTYVITELHPLWDALRRAQNTL</sequence>
<keyword evidence="5" id="KW-0378">Hydrolase</keyword>
<comment type="similarity">
    <text evidence="2">Belongs to the HIT family.</text>
</comment>
<dbReference type="Proteomes" id="UP000054248">
    <property type="component" value="Unassembled WGS sequence"/>
</dbReference>
<evidence type="ECO:0000256" key="1">
    <source>
        <dbReference type="ARBA" id="ARBA00004123"/>
    </source>
</evidence>
<dbReference type="InterPro" id="IPR008594">
    <property type="entry name" value="DcpS/DCS2"/>
</dbReference>
<evidence type="ECO:0000256" key="3">
    <source>
        <dbReference type="ARBA" id="ARBA00012520"/>
    </source>
</evidence>